<evidence type="ECO:0000256" key="4">
    <source>
        <dbReference type="ARBA" id="ARBA00022801"/>
    </source>
</evidence>
<comment type="catalytic activity">
    <reaction evidence="1">
        <text>a 1,2-diacyl-sn-glycero-3-phosphocholine + H2O = a 1,2-diacyl-sn-glycero-3-phosphate + choline + H(+)</text>
        <dbReference type="Rhea" id="RHEA:14445"/>
        <dbReference type="ChEBI" id="CHEBI:15354"/>
        <dbReference type="ChEBI" id="CHEBI:15377"/>
        <dbReference type="ChEBI" id="CHEBI:15378"/>
        <dbReference type="ChEBI" id="CHEBI:57643"/>
        <dbReference type="ChEBI" id="CHEBI:58608"/>
        <dbReference type="EC" id="3.1.4.4"/>
    </reaction>
</comment>
<evidence type="ECO:0000313" key="9">
    <source>
        <dbReference type="EMBL" id="AKJ70315.2"/>
    </source>
</evidence>
<dbReference type="SUPFAM" id="SSF56024">
    <property type="entry name" value="Phospholipase D/nuclease"/>
    <property type="match status" value="1"/>
</dbReference>
<evidence type="ECO:0000256" key="3">
    <source>
        <dbReference type="ARBA" id="ARBA00012027"/>
    </source>
</evidence>
<dbReference type="PANTHER" id="PTHR43856:SF1">
    <property type="entry name" value="MITOCHONDRIAL CARDIOLIPIN HYDROLASE"/>
    <property type="match status" value="1"/>
</dbReference>
<keyword evidence="5" id="KW-0442">Lipid degradation</keyword>
<gene>
    <name evidence="9" type="ORF">ABW99_02590</name>
</gene>
<dbReference type="AlphaFoldDB" id="A0A0G3ETL2"/>
<evidence type="ECO:0000256" key="6">
    <source>
        <dbReference type="ARBA" id="ARBA00023098"/>
    </source>
</evidence>
<dbReference type="InterPro" id="IPR051406">
    <property type="entry name" value="PLD_domain"/>
</dbReference>
<feature type="domain" description="Phospholipase D-like" evidence="8">
    <location>
        <begin position="49"/>
        <end position="169"/>
    </location>
</feature>
<evidence type="ECO:0000259" key="8">
    <source>
        <dbReference type="Pfam" id="PF13091"/>
    </source>
</evidence>
<evidence type="ECO:0000256" key="1">
    <source>
        <dbReference type="ARBA" id="ARBA00000798"/>
    </source>
</evidence>
<dbReference type="PANTHER" id="PTHR43856">
    <property type="entry name" value="CARDIOLIPIN HYDROLASE"/>
    <property type="match status" value="1"/>
</dbReference>
<dbReference type="GO" id="GO:0016042">
    <property type="term" value="P:lipid catabolic process"/>
    <property type="evidence" value="ECO:0007669"/>
    <property type="project" value="UniProtKB-KW"/>
</dbReference>
<comment type="similarity">
    <text evidence="2">Belongs to the phospholipase D family.</text>
</comment>
<sequence length="180" mass="20050">MRRFSRYAAVLLFLAGALHAQTNPPMALRGATVQVYFSPDGGAARAVVGMIDGARQRVMLAGYLLTSYPIARALKRAHARGVQVRVVLDSANETDRYSGATYLARAGIDVVIDKKYAIMHHKFIIADRTLGFGSMNFTRAGDEKNAENFNIFRGAPTLLDRYEKEFERLYRESAPYRRGG</sequence>
<evidence type="ECO:0000256" key="5">
    <source>
        <dbReference type="ARBA" id="ARBA00022963"/>
    </source>
</evidence>
<feature type="signal peptide" evidence="7">
    <location>
        <begin position="1"/>
        <end position="20"/>
    </location>
</feature>
<reference evidence="10" key="1">
    <citation type="submission" date="2015-06" db="EMBL/GenBank/DDBJ databases">
        <authorList>
            <person name="Lim Y.L."/>
            <person name="Ee R."/>
            <person name="Yong D."/>
            <person name="How K.Y."/>
            <person name="Yin W.F."/>
            <person name="Chan K.G."/>
        </authorList>
    </citation>
    <scope>NUCLEOTIDE SEQUENCE [LARGE SCALE GENOMIC DNA]</scope>
    <source>
        <strain evidence="10">DSM 25325</strain>
    </source>
</reference>
<dbReference type="OrthoDB" id="9034919at2"/>
<name>A0A0G3ETL2_9BURK</name>
<dbReference type="GO" id="GO:0004630">
    <property type="term" value="F:phospholipase D activity"/>
    <property type="evidence" value="ECO:0007669"/>
    <property type="project" value="UniProtKB-EC"/>
</dbReference>
<dbReference type="GO" id="GO:0016891">
    <property type="term" value="F:RNA endonuclease activity producing 5'-phosphomonoesters, hydrolytic mechanism"/>
    <property type="evidence" value="ECO:0007669"/>
    <property type="project" value="TreeGrafter"/>
</dbReference>
<feature type="chain" id="PRO_5006798178" description="phospholipase D" evidence="7">
    <location>
        <begin position="21"/>
        <end position="180"/>
    </location>
</feature>
<evidence type="ECO:0000256" key="7">
    <source>
        <dbReference type="SAM" id="SignalP"/>
    </source>
</evidence>
<evidence type="ECO:0000256" key="2">
    <source>
        <dbReference type="ARBA" id="ARBA00008664"/>
    </source>
</evidence>
<keyword evidence="10" id="KW-1185">Reference proteome</keyword>
<keyword evidence="9" id="KW-0540">Nuclease</keyword>
<dbReference type="EC" id="3.1.4.4" evidence="3"/>
<keyword evidence="6" id="KW-0443">Lipid metabolism</keyword>
<keyword evidence="4" id="KW-0378">Hydrolase</keyword>
<dbReference type="EMBL" id="CP011568">
    <property type="protein sequence ID" value="AKJ70315.2"/>
    <property type="molecule type" value="Genomic_DNA"/>
</dbReference>
<dbReference type="CDD" id="cd09170">
    <property type="entry name" value="PLDc_Nuc"/>
    <property type="match status" value="1"/>
</dbReference>
<evidence type="ECO:0000313" key="10">
    <source>
        <dbReference type="Proteomes" id="UP000036700"/>
    </source>
</evidence>
<dbReference type="STRING" id="445709.ABW99_02590"/>
<dbReference type="InterPro" id="IPR025202">
    <property type="entry name" value="PLD-like_dom"/>
</dbReference>
<organism evidence="9 10">
    <name type="scientific">Pandoraea thiooxydans</name>
    <dbReference type="NCBI Taxonomy" id="445709"/>
    <lineage>
        <taxon>Bacteria</taxon>
        <taxon>Pseudomonadati</taxon>
        <taxon>Pseudomonadota</taxon>
        <taxon>Betaproteobacteria</taxon>
        <taxon>Burkholderiales</taxon>
        <taxon>Burkholderiaceae</taxon>
        <taxon>Pandoraea</taxon>
    </lineage>
</organism>
<keyword evidence="7" id="KW-0732">Signal</keyword>
<protein>
    <recommendedName>
        <fullName evidence="3">phospholipase D</fullName>
        <ecNumber evidence="3">3.1.4.4</ecNumber>
    </recommendedName>
</protein>
<dbReference type="Gene3D" id="3.30.870.10">
    <property type="entry name" value="Endonuclease Chain A"/>
    <property type="match status" value="1"/>
</dbReference>
<dbReference type="Pfam" id="PF13091">
    <property type="entry name" value="PLDc_2"/>
    <property type="match status" value="1"/>
</dbReference>
<proteinExistence type="inferred from homology"/>
<keyword evidence="9" id="KW-0255">Endonuclease</keyword>
<dbReference type="KEGG" id="ptx:ABW99_02590"/>
<dbReference type="RefSeq" id="WP_052892797.1">
    <property type="nucleotide sequence ID" value="NZ_CP011568.3"/>
</dbReference>
<dbReference type="Proteomes" id="UP000036700">
    <property type="component" value="Chromosome"/>
</dbReference>
<accession>A0A0G3ETL2</accession>